<sequence>MKNLQITNSRFITYTDDLLTVDVLGGVDLSQVERMVCTLRITYNDYPPQRTTLDLYNDNQTDKLQRTLCDKWGLKLLEASRSLSTLTLQLEEYRLQQLRYTGKSPQQAFSPSEEDRRKAVRFLSEKNLSGSLMEQLNTIGILGEDRNALILFLALASHKSANPFSVLCLAKSGIGKSYILQKLSECMPDGSFSFHSRISANALYYFDSGDINGKALFIEDLEWTTQMLQPLATLQTQGRLVNTRATKDKDGMLHSTTFEVIAKLCLIACAYSDKNLEELGLPFLCLHLNHSP</sequence>
<protein>
    <submittedName>
        <fullName evidence="1">Uncharacterized protein</fullName>
    </submittedName>
</protein>
<organism evidence="1 2">
    <name type="scientific">Bacteroides fragilis str. 3783N1-6</name>
    <dbReference type="NCBI Taxonomy" id="1339310"/>
    <lineage>
        <taxon>Bacteria</taxon>
        <taxon>Pseudomonadati</taxon>
        <taxon>Bacteroidota</taxon>
        <taxon>Bacteroidia</taxon>
        <taxon>Bacteroidales</taxon>
        <taxon>Bacteroidaceae</taxon>
        <taxon>Bacteroides</taxon>
    </lineage>
</organism>
<proteinExistence type="predicted"/>
<evidence type="ECO:0000313" key="1">
    <source>
        <dbReference type="EMBL" id="EYB12202.1"/>
    </source>
</evidence>
<dbReference type="RefSeq" id="WP_032591851.1">
    <property type="nucleotide sequence ID" value="NZ_JGEU01000007.1"/>
</dbReference>
<gene>
    <name evidence="1" type="ORF">M119_4645</name>
</gene>
<reference evidence="1 2" key="1">
    <citation type="submission" date="2014-02" db="EMBL/GenBank/DDBJ databases">
        <authorList>
            <person name="Sears C."/>
            <person name="Carroll K."/>
            <person name="Sack B.R."/>
            <person name="Qadri F."/>
            <person name="Myers L.L."/>
            <person name="Chung G.-T."/>
            <person name="Escheverria P."/>
            <person name="Fraser C.M."/>
            <person name="Sadzewicz L."/>
            <person name="Shefchek K.A."/>
            <person name="Tallon L."/>
            <person name="Das S.P."/>
            <person name="Daugherty S."/>
            <person name="Mongodin E.F."/>
        </authorList>
    </citation>
    <scope>NUCLEOTIDE SEQUENCE [LARGE SCALE GENOMIC DNA]</scope>
    <source>
        <strain evidence="1 2">3783N1-6</strain>
    </source>
</reference>
<dbReference type="Proteomes" id="UP000021175">
    <property type="component" value="Unassembled WGS sequence"/>
</dbReference>
<accession>A0AB73ASP6</accession>
<evidence type="ECO:0000313" key="2">
    <source>
        <dbReference type="Proteomes" id="UP000021175"/>
    </source>
</evidence>
<name>A0AB73ASP6_BACFG</name>
<comment type="caution">
    <text evidence="1">The sequence shown here is derived from an EMBL/GenBank/DDBJ whole genome shotgun (WGS) entry which is preliminary data.</text>
</comment>
<feature type="non-terminal residue" evidence="1">
    <location>
        <position position="292"/>
    </location>
</feature>
<dbReference type="AlphaFoldDB" id="A0AB73ASP6"/>
<dbReference type="EMBL" id="JGEU01000007">
    <property type="protein sequence ID" value="EYB12202.1"/>
    <property type="molecule type" value="Genomic_DNA"/>
</dbReference>